<evidence type="ECO:0000313" key="2">
    <source>
        <dbReference type="EMBL" id="VEB42267.1"/>
    </source>
</evidence>
<organism evidence="2 3">
    <name type="scientific">Chromobacterium violaceum</name>
    <dbReference type="NCBI Taxonomy" id="536"/>
    <lineage>
        <taxon>Bacteria</taxon>
        <taxon>Pseudomonadati</taxon>
        <taxon>Pseudomonadota</taxon>
        <taxon>Betaproteobacteria</taxon>
        <taxon>Neisseriales</taxon>
        <taxon>Chromobacteriaceae</taxon>
        <taxon>Chromobacterium</taxon>
    </lineage>
</organism>
<protein>
    <submittedName>
        <fullName evidence="2">Hemolysin</fullName>
    </submittedName>
</protein>
<dbReference type="GO" id="GO:0003824">
    <property type="term" value="F:catalytic activity"/>
    <property type="evidence" value="ECO:0007669"/>
    <property type="project" value="UniProtKB-ARBA"/>
</dbReference>
<dbReference type="Pfam" id="PF13332">
    <property type="entry name" value="Fil_haemagg_2"/>
    <property type="match status" value="4"/>
</dbReference>
<feature type="region of interest" description="Disordered" evidence="1">
    <location>
        <begin position="576"/>
        <end position="629"/>
    </location>
</feature>
<sequence>MVIDSALDLTQTRTDQRTGTAFNITSSASKGSTSKQDAVAASLKSDAELQLISAGDVAVTGSLVKAAQALNIQAVGDIRVASQAVASHSQSNDTQLALRGVGAETGDQQYRGGVRIERTSSSQQLDKTDQAGSLLSGGSVKLAAGNDLAVSGSKLETSGGDASLSGQNVSLAAAQATQRSDQSSTVTGGGLYLTGGLDKTGAGLEFGQSSSRAVSDGSVAQVSEVKVGGKLDIVAGNGMGQVQNQGTQIKAGGAVSVVAGDVSNQAASNQQSTQQSSSHWGADVGVNVDYSGITRPIVNAGGSVAKGDVAGAVGQAGQLGAANLGVDISATGGSAQSHSQSSAAVTTSIAGSSVSVTAGGALKDQATQYQATQGQVNIRADSHQMTAAANTQSQSSQASEGGASVRVYTTTGEDVNVKGSGQGSYSSGQGATSAAVTGSIQSAGGVNIQVNNDASYQGAAINGGSGQVGIQAGGKLALTQANNTSSSQQHDVKVDVGLGISTSPIDGGSKLGGSGKLGVDNAQSQSASSAAASGSVQAAGGIALSSGNGLTVQGGSLQSGGDIKLQSDGKVNLQAATGSDSKTGSGWGFNVNAGGSQSDGKDAASKGFNVGGGAQLSSQSESSASQAGAQVKAGGQLTVSSGAMGKDAISLQGSQLSGQGVKLDAENGGISLQSAQNASQKNDWSANANLGGGNTAKTAKDNGQPKAEGVSNTYQVGGGFGSR</sequence>
<dbReference type="InterPro" id="IPR025157">
    <property type="entry name" value="Hemagglutinin_rpt"/>
</dbReference>
<feature type="compositionally biased region" description="Low complexity" evidence="1">
    <location>
        <begin position="615"/>
        <end position="629"/>
    </location>
</feature>
<evidence type="ECO:0000256" key="1">
    <source>
        <dbReference type="SAM" id="MobiDB-lite"/>
    </source>
</evidence>
<dbReference type="AlphaFoldDB" id="A0A447TBS2"/>
<dbReference type="EMBL" id="LR134182">
    <property type="protein sequence ID" value="VEB42267.1"/>
    <property type="molecule type" value="Genomic_DNA"/>
</dbReference>
<proteinExistence type="predicted"/>
<feature type="region of interest" description="Disordered" evidence="1">
    <location>
        <begin position="674"/>
        <end position="723"/>
    </location>
</feature>
<feature type="compositionally biased region" description="Polar residues" evidence="1">
    <location>
        <begin position="674"/>
        <end position="688"/>
    </location>
</feature>
<evidence type="ECO:0000313" key="3">
    <source>
        <dbReference type="Proteomes" id="UP000275777"/>
    </source>
</evidence>
<dbReference type="Proteomes" id="UP000275777">
    <property type="component" value="Chromosome"/>
</dbReference>
<reference evidence="2 3" key="1">
    <citation type="submission" date="2018-12" db="EMBL/GenBank/DDBJ databases">
        <authorList>
            <consortium name="Pathogen Informatics"/>
        </authorList>
    </citation>
    <scope>NUCLEOTIDE SEQUENCE [LARGE SCALE GENOMIC DNA]</scope>
    <source>
        <strain evidence="2 3">NCTC9695</strain>
    </source>
</reference>
<name>A0A447TBS2_CHRVL</name>
<gene>
    <name evidence="2" type="primary">shlA_1</name>
    <name evidence="2" type="ORF">NCTC9695_02710</name>
</gene>
<accession>A0A447TBS2</accession>
<feature type="region of interest" description="Disordered" evidence="1">
    <location>
        <begin position="384"/>
        <end position="404"/>
    </location>
</feature>